<evidence type="ECO:0000256" key="3">
    <source>
        <dbReference type="ARBA" id="ARBA00022737"/>
    </source>
</evidence>
<dbReference type="AlphaFoldDB" id="A0AAW0MTB6"/>
<sequence length="704" mass="80853">MPLLTAMRRTPKLSDEQRALRQAWDAVTEKLREYRMELDMSLPAPLNAVAEWLLRAEAALAEDEKDPQDHERAAEEAREKQDILRSSLEEMPQQLKTFQNFQNQDEYGNVLVPADKMDELKRRFTSVRVTAKYHGIKLEYREHRHSVLDLLSQIKTKLRLWKRPYVSSEGVRLLLQEWHELVDRQELPSLLETALYKVKQVSEKYSSKSALASEYNQVMQQVRRMEEDSRQVQEELKTVKGMMGRVLSAWDSYSDCLSSLQAWLQQGTRAHGLLEHRAQVSSGSIAEWGSRQAHLNEVGTFLIESTDPQTSRVLTEELRRVNLQWADFIKRNTFDGAAVPGPVLESRSPDLQALIREATQILKEPLETLAAPLRTYRKRLQFIMTKIKEVDVDSLSPSPECPAEQLNKLKMALPEVLQTLCEAEQVCTELQHSVSGLDTRLAEVLHWETEARDLYKLLKNQERPSRGQDPRVRILISRGLQLEGQVDRVKAVVQISQEAVGMLSSIGLRRERSPRTALLLLKSLSSPKMSQNKSQSGIFTPQIVVHEAQMEKTVSPPMPYSYAEAVTRTKSPMDVTIEIQSETVTQFSSHEQKVLREPQDEEMVVQDGGIKPFQEMIQPMQQEEMSKTQQVQDVVTQVKVEKQVSEVHEKGLVEQIAVKKTMTIQELKARKAQAAKNRPWLQKLCQIRRNLKPQVKIQLKNRSK</sequence>
<feature type="coiled-coil region" evidence="5">
    <location>
        <begin position="208"/>
        <end position="242"/>
    </location>
</feature>
<comment type="subcellular location">
    <subcellularLocation>
        <location evidence="1">Endomembrane system</location>
    </subcellularLocation>
</comment>
<keyword evidence="3" id="KW-0677">Repeat</keyword>
<dbReference type="PANTHER" id="PTHR14514:SF4">
    <property type="entry name" value="NESPRIN-2"/>
    <property type="match status" value="1"/>
</dbReference>
<dbReference type="Proteomes" id="UP001460270">
    <property type="component" value="Unassembled WGS sequence"/>
</dbReference>
<evidence type="ECO:0000256" key="4">
    <source>
        <dbReference type="ARBA" id="ARBA00023136"/>
    </source>
</evidence>
<evidence type="ECO:0000259" key="7">
    <source>
        <dbReference type="Pfam" id="PF25034"/>
    </source>
</evidence>
<feature type="domain" description="Nesprin-1 spectrin repeats region" evidence="7">
    <location>
        <begin position="150"/>
        <end position="331"/>
    </location>
</feature>
<evidence type="ECO:0000256" key="1">
    <source>
        <dbReference type="ARBA" id="ARBA00004308"/>
    </source>
</evidence>
<name>A0AAW0MTB6_9GOBI</name>
<organism evidence="8 9">
    <name type="scientific">Mugilogobius chulae</name>
    <name type="common">yellowstripe goby</name>
    <dbReference type="NCBI Taxonomy" id="88201"/>
    <lineage>
        <taxon>Eukaryota</taxon>
        <taxon>Metazoa</taxon>
        <taxon>Chordata</taxon>
        <taxon>Craniata</taxon>
        <taxon>Vertebrata</taxon>
        <taxon>Euteleostomi</taxon>
        <taxon>Actinopterygii</taxon>
        <taxon>Neopterygii</taxon>
        <taxon>Teleostei</taxon>
        <taxon>Neoteleostei</taxon>
        <taxon>Acanthomorphata</taxon>
        <taxon>Gobiaria</taxon>
        <taxon>Gobiiformes</taxon>
        <taxon>Gobioidei</taxon>
        <taxon>Gobiidae</taxon>
        <taxon>Gobionellinae</taxon>
        <taxon>Mugilogobius</taxon>
    </lineage>
</organism>
<comment type="caution">
    <text evidence="8">The sequence shown here is derived from an EMBL/GenBank/DDBJ whole genome shotgun (WGS) entry which is preliminary data.</text>
</comment>
<evidence type="ECO:0000256" key="2">
    <source>
        <dbReference type="ARBA" id="ARBA00022553"/>
    </source>
</evidence>
<feature type="region of interest" description="Disordered" evidence="6">
    <location>
        <begin position="61"/>
        <end position="81"/>
    </location>
</feature>
<accession>A0AAW0MTB6</accession>
<gene>
    <name evidence="8" type="ORF">WMY93_027561</name>
</gene>
<evidence type="ECO:0000313" key="8">
    <source>
        <dbReference type="EMBL" id="KAK7884438.1"/>
    </source>
</evidence>
<reference evidence="9" key="1">
    <citation type="submission" date="2024-04" db="EMBL/GenBank/DDBJ databases">
        <title>Salinicola lusitanus LLJ914,a marine bacterium isolated from the Okinawa Trough.</title>
        <authorList>
            <person name="Li J."/>
        </authorList>
    </citation>
    <scope>NUCLEOTIDE SEQUENCE [LARGE SCALE GENOMIC DNA]</scope>
</reference>
<evidence type="ECO:0000313" key="9">
    <source>
        <dbReference type="Proteomes" id="UP001460270"/>
    </source>
</evidence>
<evidence type="ECO:0000256" key="6">
    <source>
        <dbReference type="SAM" id="MobiDB-lite"/>
    </source>
</evidence>
<keyword evidence="9" id="KW-1185">Reference proteome</keyword>
<protein>
    <recommendedName>
        <fullName evidence="7">Nesprin-1 spectrin repeats region domain-containing protein</fullName>
    </recommendedName>
</protein>
<feature type="compositionally biased region" description="Basic and acidic residues" evidence="6">
    <location>
        <begin position="67"/>
        <end position="81"/>
    </location>
</feature>
<dbReference type="InterPro" id="IPR057057">
    <property type="entry name" value="Spectrin_SYNE1"/>
</dbReference>
<keyword evidence="4" id="KW-0472">Membrane</keyword>
<dbReference type="EMBL" id="JBBPFD010000020">
    <property type="protein sequence ID" value="KAK7884438.1"/>
    <property type="molecule type" value="Genomic_DNA"/>
</dbReference>
<dbReference type="Pfam" id="PF25034">
    <property type="entry name" value="Spectrin_SYNE1"/>
    <property type="match status" value="1"/>
</dbReference>
<keyword evidence="5" id="KW-0175">Coiled coil</keyword>
<keyword evidence="2" id="KW-0597">Phosphoprotein</keyword>
<evidence type="ECO:0000256" key="5">
    <source>
        <dbReference type="SAM" id="Coils"/>
    </source>
</evidence>
<dbReference type="PANTHER" id="PTHR14514">
    <property type="entry name" value="PKA ANCHORING PROTEIN"/>
    <property type="match status" value="1"/>
</dbReference>
<proteinExistence type="predicted"/>